<organism evidence="1 2">
    <name type="scientific">Cinchona calisaya</name>
    <dbReference type="NCBI Taxonomy" id="153742"/>
    <lineage>
        <taxon>Eukaryota</taxon>
        <taxon>Viridiplantae</taxon>
        <taxon>Streptophyta</taxon>
        <taxon>Embryophyta</taxon>
        <taxon>Tracheophyta</taxon>
        <taxon>Spermatophyta</taxon>
        <taxon>Magnoliopsida</taxon>
        <taxon>eudicotyledons</taxon>
        <taxon>Gunneridae</taxon>
        <taxon>Pentapetalae</taxon>
        <taxon>asterids</taxon>
        <taxon>lamiids</taxon>
        <taxon>Gentianales</taxon>
        <taxon>Rubiaceae</taxon>
        <taxon>Cinchonoideae</taxon>
        <taxon>Cinchoneae</taxon>
        <taxon>Cinchona</taxon>
    </lineage>
</organism>
<dbReference type="Proteomes" id="UP001630127">
    <property type="component" value="Unassembled WGS sequence"/>
</dbReference>
<reference evidence="1 2" key="1">
    <citation type="submission" date="2024-11" db="EMBL/GenBank/DDBJ databases">
        <title>A near-complete genome assembly of Cinchona calisaya.</title>
        <authorList>
            <person name="Lian D.C."/>
            <person name="Zhao X.W."/>
            <person name="Wei L."/>
        </authorList>
    </citation>
    <scope>NUCLEOTIDE SEQUENCE [LARGE SCALE GENOMIC DNA]</scope>
    <source>
        <tissue evidence="1">Nenye</tissue>
    </source>
</reference>
<evidence type="ECO:0000313" key="1">
    <source>
        <dbReference type="EMBL" id="KAL3508868.1"/>
    </source>
</evidence>
<dbReference type="AlphaFoldDB" id="A0ABD2YPI0"/>
<keyword evidence="2" id="KW-1185">Reference proteome</keyword>
<proteinExistence type="predicted"/>
<name>A0ABD2YPI0_9GENT</name>
<sequence>MLREIKSLLEAFKKYFQITSTGVRYALFFNKKMSLREEVKLKKVKWQSKYFLLKSPKKWKFHTWNFQENTTSLNKPIPVSRHEFTMIKKLQGVEKIPWQVVIDKQVSVFAGLGSPSLEPTIPLG</sequence>
<protein>
    <submittedName>
        <fullName evidence="1">Uncharacterized protein</fullName>
    </submittedName>
</protein>
<dbReference type="EMBL" id="JBJUIK010000012">
    <property type="protein sequence ID" value="KAL3508868.1"/>
    <property type="molecule type" value="Genomic_DNA"/>
</dbReference>
<gene>
    <name evidence="1" type="ORF">ACH5RR_028269</name>
</gene>
<accession>A0ABD2YPI0</accession>
<evidence type="ECO:0000313" key="2">
    <source>
        <dbReference type="Proteomes" id="UP001630127"/>
    </source>
</evidence>
<comment type="caution">
    <text evidence="1">The sequence shown here is derived from an EMBL/GenBank/DDBJ whole genome shotgun (WGS) entry which is preliminary data.</text>
</comment>